<comment type="caution">
    <text evidence="2">The sequence shown here is derived from an EMBL/GenBank/DDBJ whole genome shotgun (WGS) entry which is preliminary data.</text>
</comment>
<gene>
    <name evidence="2" type="primary">lexA_10</name>
    <name evidence="2" type="ORF">GALL_116340</name>
</gene>
<proteinExistence type="predicted"/>
<dbReference type="InterPro" id="IPR010982">
    <property type="entry name" value="Lambda_DNA-bd_dom_sf"/>
</dbReference>
<sequence length="208" mass="22730">MLTHDDIWTAIDRLAQENGLTASGLARRAGLDPTTFNRSKRVARDGKPRWPSTESISKILEATGTTLPHFVSLVRTQQPGALPTLPMASLSDLRQARRPDAAADSAETDWDAIPVPDISDPKAFAVEITGSEYEPVYRDGDILIVSPAATPRRGDRVMVRTQDGNVTISRLLRQTSRRIDLQPMNGQGEISLTADDVASVSRVVWSSQ</sequence>
<feature type="domain" description="Peptidase S24/S26A/S26B/S26C" evidence="1">
    <location>
        <begin position="96"/>
        <end position="203"/>
    </location>
</feature>
<dbReference type="InterPro" id="IPR015927">
    <property type="entry name" value="Peptidase_S24_S26A/B/C"/>
</dbReference>
<dbReference type="SUPFAM" id="SSF47413">
    <property type="entry name" value="lambda repressor-like DNA-binding domains"/>
    <property type="match status" value="1"/>
</dbReference>
<dbReference type="CDD" id="cd06529">
    <property type="entry name" value="S24_LexA-like"/>
    <property type="match status" value="1"/>
</dbReference>
<organism evidence="2">
    <name type="scientific">mine drainage metagenome</name>
    <dbReference type="NCBI Taxonomy" id="410659"/>
    <lineage>
        <taxon>unclassified sequences</taxon>
        <taxon>metagenomes</taxon>
        <taxon>ecological metagenomes</taxon>
    </lineage>
</organism>
<evidence type="ECO:0000259" key="1">
    <source>
        <dbReference type="Pfam" id="PF00717"/>
    </source>
</evidence>
<accession>A0A1J5SD53</accession>
<dbReference type="EC" id="3.4.21.88" evidence="2"/>
<dbReference type="GO" id="GO:0003677">
    <property type="term" value="F:DNA binding"/>
    <property type="evidence" value="ECO:0007669"/>
    <property type="project" value="InterPro"/>
</dbReference>
<dbReference type="EMBL" id="MLJW01000045">
    <property type="protein sequence ID" value="OIR06162.1"/>
    <property type="molecule type" value="Genomic_DNA"/>
</dbReference>
<keyword evidence="2" id="KW-0378">Hydrolase</keyword>
<dbReference type="AlphaFoldDB" id="A0A1J5SD53"/>
<dbReference type="Gene3D" id="2.10.109.10">
    <property type="entry name" value="Umud Fragment, subunit A"/>
    <property type="match status" value="1"/>
</dbReference>
<name>A0A1J5SD53_9ZZZZ</name>
<reference evidence="2" key="1">
    <citation type="submission" date="2016-10" db="EMBL/GenBank/DDBJ databases">
        <title>Sequence of Gallionella enrichment culture.</title>
        <authorList>
            <person name="Poehlein A."/>
            <person name="Muehling M."/>
            <person name="Daniel R."/>
        </authorList>
    </citation>
    <scope>NUCLEOTIDE SEQUENCE</scope>
</reference>
<evidence type="ECO:0000313" key="2">
    <source>
        <dbReference type="EMBL" id="OIR06162.1"/>
    </source>
</evidence>
<dbReference type="InterPro" id="IPR039418">
    <property type="entry name" value="LexA-like"/>
</dbReference>
<dbReference type="InterPro" id="IPR036286">
    <property type="entry name" value="LexA/Signal_pep-like_sf"/>
</dbReference>
<dbReference type="Pfam" id="PF00717">
    <property type="entry name" value="Peptidase_S24"/>
    <property type="match status" value="1"/>
</dbReference>
<protein>
    <submittedName>
        <fullName evidence="2">LexA repressor</fullName>
        <ecNumber evidence="2">3.4.21.88</ecNumber>
    </submittedName>
</protein>
<dbReference type="SUPFAM" id="SSF51306">
    <property type="entry name" value="LexA/Signal peptidase"/>
    <property type="match status" value="1"/>
</dbReference>
<dbReference type="GO" id="GO:0004252">
    <property type="term" value="F:serine-type endopeptidase activity"/>
    <property type="evidence" value="ECO:0007669"/>
    <property type="project" value="UniProtKB-EC"/>
</dbReference>